<proteinExistence type="predicted"/>
<dbReference type="Proteomes" id="UP000087171">
    <property type="component" value="Chromosome Ca5"/>
</dbReference>
<sequence length="348" mass="39917">MGDLPRGIDDYAIKQNELRESEESQSQLREYNLSLLLQLNHKDQLLQRHKSEADMNARALKKFDAENQRLASACQKLLGKGQNLEREIALYEHDRETLMEFGNEADERERQAQSRVFELERNLLLVMDELNKFKHQNDLMVVSSSTCTSGEKNLLDSLLATLTSKNDESTYAFLEANIENASCKRLLSTWNCLQPSIRRVLSLVAKIKSLQKDKEHLTTNLRKAEEEVNLLFNENTILDTENKRLLKKYKERNHPNSGEKHTSSASAKSNKRKSSPKTSSPMERKERNHPSSGEKHTGSPSAKAYKRQSSPRTSSSVERKIDFDDIDSARQPLSSLQYNSPDCRIHKQ</sequence>
<dbReference type="GeneID" id="101495890"/>
<gene>
    <name evidence="4" type="primary">LOC101495890</name>
</gene>
<organism evidence="3 4">
    <name type="scientific">Cicer arietinum</name>
    <name type="common">Chickpea</name>
    <name type="synonym">Garbanzo</name>
    <dbReference type="NCBI Taxonomy" id="3827"/>
    <lineage>
        <taxon>Eukaryota</taxon>
        <taxon>Viridiplantae</taxon>
        <taxon>Streptophyta</taxon>
        <taxon>Embryophyta</taxon>
        <taxon>Tracheophyta</taxon>
        <taxon>Spermatophyta</taxon>
        <taxon>Magnoliopsida</taxon>
        <taxon>eudicotyledons</taxon>
        <taxon>Gunneridae</taxon>
        <taxon>Pentapetalae</taxon>
        <taxon>rosids</taxon>
        <taxon>fabids</taxon>
        <taxon>Fabales</taxon>
        <taxon>Fabaceae</taxon>
        <taxon>Papilionoideae</taxon>
        <taxon>50 kb inversion clade</taxon>
        <taxon>NPAAA clade</taxon>
        <taxon>Hologalegina</taxon>
        <taxon>IRL clade</taxon>
        <taxon>Cicereae</taxon>
        <taxon>Cicer</taxon>
    </lineage>
</organism>
<dbReference type="OrthoDB" id="1913731at2759"/>
<accession>A0A1S2YBJ1</accession>
<dbReference type="AlphaFoldDB" id="A0A1S2YBJ1"/>
<feature type="region of interest" description="Disordered" evidence="2">
    <location>
        <begin position="250"/>
        <end position="348"/>
    </location>
</feature>
<evidence type="ECO:0000313" key="4">
    <source>
        <dbReference type="RefSeq" id="XP_004501683.1"/>
    </source>
</evidence>
<dbReference type="PaxDb" id="3827-XP_004501683.1"/>
<protein>
    <submittedName>
        <fullName evidence="4">Uncharacterized protein LOC101495890</fullName>
    </submittedName>
</protein>
<dbReference type="KEGG" id="cam:101495890"/>
<feature type="compositionally biased region" description="Basic and acidic residues" evidence="2">
    <location>
        <begin position="252"/>
        <end position="262"/>
    </location>
</feature>
<dbReference type="eggNOG" id="ENOG502QQEN">
    <property type="taxonomic scope" value="Eukaryota"/>
</dbReference>
<evidence type="ECO:0000256" key="2">
    <source>
        <dbReference type="SAM" id="MobiDB-lite"/>
    </source>
</evidence>
<reference evidence="3" key="1">
    <citation type="journal article" date="2013" name="Nat. Biotechnol.">
        <title>Draft genome sequence of chickpea (Cicer arietinum) provides a resource for trait improvement.</title>
        <authorList>
            <person name="Varshney R.K."/>
            <person name="Song C."/>
            <person name="Saxena R.K."/>
            <person name="Azam S."/>
            <person name="Yu S."/>
            <person name="Sharpe A.G."/>
            <person name="Cannon S."/>
            <person name="Baek J."/>
            <person name="Rosen B.D."/>
            <person name="Tar'an B."/>
            <person name="Millan T."/>
            <person name="Zhang X."/>
            <person name="Ramsay L.D."/>
            <person name="Iwata A."/>
            <person name="Wang Y."/>
            <person name="Nelson W."/>
            <person name="Farmer A.D."/>
            <person name="Gaur P.M."/>
            <person name="Soderlund C."/>
            <person name="Penmetsa R.V."/>
            <person name="Xu C."/>
            <person name="Bharti A.K."/>
            <person name="He W."/>
            <person name="Winter P."/>
            <person name="Zhao S."/>
            <person name="Hane J.K."/>
            <person name="Carrasquilla-Garcia N."/>
            <person name="Condie J.A."/>
            <person name="Upadhyaya H.D."/>
            <person name="Luo M.C."/>
            <person name="Thudi M."/>
            <person name="Gowda C.L."/>
            <person name="Singh N.P."/>
            <person name="Lichtenzveig J."/>
            <person name="Gali K.K."/>
            <person name="Rubio J."/>
            <person name="Nadarajan N."/>
            <person name="Dolezel J."/>
            <person name="Bansal K.C."/>
            <person name="Xu X."/>
            <person name="Edwards D."/>
            <person name="Zhang G."/>
            <person name="Kahl G."/>
            <person name="Gil J."/>
            <person name="Singh K.B."/>
            <person name="Datta S.K."/>
            <person name="Jackson S.A."/>
            <person name="Wang J."/>
            <person name="Cook D.R."/>
        </authorList>
    </citation>
    <scope>NUCLEOTIDE SEQUENCE [LARGE SCALE GENOMIC DNA]</scope>
    <source>
        <strain evidence="3">cv. CDC Frontier</strain>
    </source>
</reference>
<feature type="compositionally biased region" description="Polar residues" evidence="2">
    <location>
        <begin position="331"/>
        <end position="340"/>
    </location>
</feature>
<keyword evidence="1" id="KW-0175">Coiled coil</keyword>
<dbReference type="PANTHER" id="PTHR35689">
    <property type="entry name" value="EARLY ENDOSOME ANTIGEN"/>
    <property type="match status" value="1"/>
</dbReference>
<reference evidence="4" key="2">
    <citation type="submission" date="2025-08" db="UniProtKB">
        <authorList>
            <consortium name="RefSeq"/>
        </authorList>
    </citation>
    <scope>IDENTIFICATION</scope>
    <source>
        <tissue evidence="4">Etiolated seedlings</tissue>
    </source>
</reference>
<dbReference type="PANTHER" id="PTHR35689:SF2">
    <property type="entry name" value="PLANT PROTEIN MATCH IS: (TAIR:PLANT.1) PROTEIN, PUTATIVE-RELATED"/>
    <property type="match status" value="1"/>
</dbReference>
<evidence type="ECO:0000313" key="3">
    <source>
        <dbReference type="Proteomes" id="UP000087171"/>
    </source>
</evidence>
<dbReference type="STRING" id="3827.A0A1S2YBJ1"/>
<feature type="compositionally biased region" description="Polar residues" evidence="2">
    <location>
        <begin position="307"/>
        <end position="316"/>
    </location>
</feature>
<dbReference type="RefSeq" id="XP_004501683.1">
    <property type="nucleotide sequence ID" value="XM_004501626.3"/>
</dbReference>
<feature type="compositionally biased region" description="Basic and acidic residues" evidence="2">
    <location>
        <begin position="282"/>
        <end position="297"/>
    </location>
</feature>
<feature type="coiled-coil region" evidence="1">
    <location>
        <begin position="207"/>
        <end position="241"/>
    </location>
</feature>
<evidence type="ECO:0000256" key="1">
    <source>
        <dbReference type="SAM" id="Coils"/>
    </source>
</evidence>
<keyword evidence="3" id="KW-1185">Reference proteome</keyword>
<name>A0A1S2YBJ1_CICAR</name>